<dbReference type="InterPro" id="IPR006034">
    <property type="entry name" value="Asparaginase/glutaminase-like"/>
</dbReference>
<dbReference type="InterPro" id="IPR040919">
    <property type="entry name" value="Asparaginase_C"/>
</dbReference>
<dbReference type="InterPro" id="IPR027473">
    <property type="entry name" value="L-asparaginase_C"/>
</dbReference>
<proteinExistence type="predicted"/>
<dbReference type="Pfam" id="PF12796">
    <property type="entry name" value="Ank_2"/>
    <property type="match status" value="2"/>
</dbReference>
<keyword evidence="7" id="KW-1185">Reference proteome</keyword>
<feature type="domain" description="Asparaginase/glutaminase C-terminal" evidence="5">
    <location>
        <begin position="514"/>
        <end position="621"/>
    </location>
</feature>
<dbReference type="SUPFAM" id="SSF53774">
    <property type="entry name" value="Glutaminase/Asparaginase"/>
    <property type="match status" value="2"/>
</dbReference>
<dbReference type="Gene3D" id="3.40.50.40">
    <property type="match status" value="1"/>
</dbReference>
<dbReference type="SMART" id="SM00248">
    <property type="entry name" value="ANK"/>
    <property type="match status" value="4"/>
</dbReference>
<dbReference type="InterPro" id="IPR002110">
    <property type="entry name" value="Ankyrin_rpt"/>
</dbReference>
<protein>
    <recommendedName>
        <fullName evidence="1">asparaginase</fullName>
        <ecNumber evidence="1">3.5.1.1</ecNumber>
    </recommendedName>
</protein>
<accession>A0A4C1TV78</accession>
<dbReference type="OrthoDB" id="542841at2759"/>
<dbReference type="Proteomes" id="UP000299102">
    <property type="component" value="Unassembled WGS sequence"/>
</dbReference>
<comment type="caution">
    <text evidence="6">The sequence shown here is derived from an EMBL/GenBank/DDBJ whole genome shotgun (WGS) entry which is preliminary data.</text>
</comment>
<dbReference type="InterPro" id="IPR027474">
    <property type="entry name" value="L-asparaginase_N"/>
</dbReference>
<dbReference type="STRING" id="151549.A0A4C1TV78"/>
<dbReference type="FunFam" id="3.40.50.40:FF:000001">
    <property type="entry name" value="L-asparaginase 1"/>
    <property type="match status" value="1"/>
</dbReference>
<dbReference type="Gene3D" id="3.40.50.1170">
    <property type="entry name" value="L-asparaginase, N-terminal domain"/>
    <property type="match status" value="2"/>
</dbReference>
<dbReference type="PANTHER" id="PTHR11707:SF28">
    <property type="entry name" value="60 KDA LYSOPHOSPHOLIPASE"/>
    <property type="match status" value="1"/>
</dbReference>
<feature type="domain" description="L-asparaginase N-terminal" evidence="4">
    <location>
        <begin position="405"/>
        <end position="495"/>
    </location>
</feature>
<dbReference type="GO" id="GO:0009066">
    <property type="term" value="P:aspartate family amino acid metabolic process"/>
    <property type="evidence" value="ECO:0007669"/>
    <property type="project" value="UniProtKB-ARBA"/>
</dbReference>
<dbReference type="EC" id="3.5.1.1" evidence="1"/>
<dbReference type="Gene3D" id="1.25.40.20">
    <property type="entry name" value="Ankyrin repeat-containing domain"/>
    <property type="match status" value="1"/>
</dbReference>
<dbReference type="PRINTS" id="PR00139">
    <property type="entry name" value="ASNGLNASE"/>
</dbReference>
<evidence type="ECO:0000259" key="4">
    <source>
        <dbReference type="Pfam" id="PF00710"/>
    </source>
</evidence>
<dbReference type="SMART" id="SM00870">
    <property type="entry name" value="Asparaginase"/>
    <property type="match status" value="1"/>
</dbReference>
<evidence type="ECO:0000256" key="2">
    <source>
        <dbReference type="ARBA" id="ARBA00022801"/>
    </source>
</evidence>
<keyword evidence="3" id="KW-0040">ANK repeat</keyword>
<dbReference type="PROSITE" id="PS51732">
    <property type="entry name" value="ASN_GLN_ASE_3"/>
    <property type="match status" value="1"/>
</dbReference>
<evidence type="ECO:0000313" key="6">
    <source>
        <dbReference type="EMBL" id="GBP17919.1"/>
    </source>
</evidence>
<name>A0A4C1TV78_EUMVA</name>
<keyword evidence="2" id="KW-0378">Hydrolase</keyword>
<dbReference type="EMBL" id="BGZK01000091">
    <property type="protein sequence ID" value="GBP17919.1"/>
    <property type="molecule type" value="Genomic_DNA"/>
</dbReference>
<evidence type="ECO:0000259" key="5">
    <source>
        <dbReference type="Pfam" id="PF17763"/>
    </source>
</evidence>
<evidence type="ECO:0000256" key="1">
    <source>
        <dbReference type="ARBA" id="ARBA00012920"/>
    </source>
</evidence>
<gene>
    <name evidence="6" type="ORF">EVAR_7912_1</name>
</gene>
<dbReference type="PANTHER" id="PTHR11707">
    <property type="entry name" value="L-ASPARAGINASE"/>
    <property type="match status" value="1"/>
</dbReference>
<dbReference type="PROSITE" id="PS50297">
    <property type="entry name" value="ANK_REP_REGION"/>
    <property type="match status" value="1"/>
</dbReference>
<dbReference type="PROSITE" id="PS50088">
    <property type="entry name" value="ANK_REPEAT"/>
    <property type="match status" value="2"/>
</dbReference>
<dbReference type="InterPro" id="IPR036152">
    <property type="entry name" value="Asp/glu_Ase-like_sf"/>
</dbReference>
<feature type="repeat" description="ANK" evidence="3">
    <location>
        <begin position="689"/>
        <end position="721"/>
    </location>
</feature>
<evidence type="ECO:0000256" key="3">
    <source>
        <dbReference type="PROSITE-ProRule" id="PRU00023"/>
    </source>
</evidence>
<reference evidence="6 7" key="1">
    <citation type="journal article" date="2019" name="Commun. Biol.">
        <title>The bagworm genome reveals a unique fibroin gene that provides high tensile strength.</title>
        <authorList>
            <person name="Kono N."/>
            <person name="Nakamura H."/>
            <person name="Ohtoshi R."/>
            <person name="Tomita M."/>
            <person name="Numata K."/>
            <person name="Arakawa K."/>
        </authorList>
    </citation>
    <scope>NUCLEOTIDE SEQUENCE [LARGE SCALE GENOMIC DNA]</scope>
</reference>
<dbReference type="InterPro" id="IPR037152">
    <property type="entry name" value="L-asparaginase_N_sf"/>
</dbReference>
<evidence type="ECO:0000313" key="7">
    <source>
        <dbReference type="Proteomes" id="UP000299102"/>
    </source>
</evidence>
<dbReference type="Pfam" id="PF17763">
    <property type="entry name" value="Asparaginase_C"/>
    <property type="match status" value="1"/>
</dbReference>
<sequence length="941" mass="104191">MASTQNGFHENGDVLENGCQENSVSSKVAMKVKKARSFHELSMSLTPVLNAGKNERRVLVIYTGGTIGMVKNNEGGSRIGSSHWGQAWAVGGWCMIPYLRPHAATVRYDERGMDHGIGTARGKGIGTVIGIGFGGGTKRGLVLRADKTWRRRPSPVYQLSRSQLESCRMNGAEEKEGSGCVIPAQYVIRSQFRAAKFLALCGTLLCEILIPQTGAFENLVRNFTQLHDVLCWKQKLRDTTFDASYLVLPDAKDIEMKIFYKIQEYDKLLDSSNMIVEDWIRIAKDIMDPQGLQRTGSGPIPECPHGKGRLGDYRHPWIFTNSEESLVCCRPLGKNRISDGGGSGLPEFSLTGRNGTAETITSYQYSVYRTLNLYYPTEILRAIRWLCRPARNRHDVVYCFRSVLFMLENIGKPVVLTGSQIPMFEPRSDGTDNFVSSILIAGGLSIPEVTIFFAGKLFRGNRTRKISAHNLFAFDSPNCVPLVEVGIDIEVNKKAIFKPNVIEKCNLHDKLSKNVGILRIFPSISASVIKAFFQPPIEGVVLETYGAGNIPCNREDIFEEVAAAVKRGVIVVNITQCSKGAVSSPLYETGRLIAQCGVISGYDLTPEAALTKLSYVLSKTELSYQEKVEDNTLIDALAHSLKITSPKKLIEVTDKVFTALLLYAIEHDDERSVIKILEMGADVNAQNTEGKTALHEAIYKRNKAIVECLLLNGANVHIKTRCGESPLLAAVHNDDHTIIGVLLKCGAHLSTVDVHTVTEMLSLAARTGSLQRLQSLKLAGADFNWCDEMRQTALHKAVMCNHIESVSYLLGNDAKKQVLDIMQYTPRDYAIKLGYNEILSTSAGAVSSPAVRRVALRYLRVSCSKVGLMMEPEGRRYYSTMKQRSLAVFGLVDIVVEYTLTMIGFQGLITELEVWKLHHQTLNVNRGQNTFQGNSNKPKYG</sequence>
<dbReference type="GO" id="GO:0004067">
    <property type="term" value="F:asparaginase activity"/>
    <property type="evidence" value="ECO:0007669"/>
    <property type="project" value="UniProtKB-UniRule"/>
</dbReference>
<feature type="repeat" description="ANK" evidence="3">
    <location>
        <begin position="722"/>
        <end position="754"/>
    </location>
</feature>
<dbReference type="Pfam" id="PF00710">
    <property type="entry name" value="Asparaginase"/>
    <property type="match status" value="1"/>
</dbReference>
<dbReference type="InterPro" id="IPR036770">
    <property type="entry name" value="Ankyrin_rpt-contain_sf"/>
</dbReference>
<organism evidence="6 7">
    <name type="scientific">Eumeta variegata</name>
    <name type="common">Bagworm moth</name>
    <name type="synonym">Eumeta japonica</name>
    <dbReference type="NCBI Taxonomy" id="151549"/>
    <lineage>
        <taxon>Eukaryota</taxon>
        <taxon>Metazoa</taxon>
        <taxon>Ecdysozoa</taxon>
        <taxon>Arthropoda</taxon>
        <taxon>Hexapoda</taxon>
        <taxon>Insecta</taxon>
        <taxon>Pterygota</taxon>
        <taxon>Neoptera</taxon>
        <taxon>Endopterygota</taxon>
        <taxon>Lepidoptera</taxon>
        <taxon>Glossata</taxon>
        <taxon>Ditrysia</taxon>
        <taxon>Tineoidea</taxon>
        <taxon>Psychidae</taxon>
        <taxon>Oiketicinae</taxon>
        <taxon>Eumeta</taxon>
    </lineage>
</organism>
<dbReference type="SUPFAM" id="SSF48403">
    <property type="entry name" value="Ankyrin repeat"/>
    <property type="match status" value="1"/>
</dbReference>
<dbReference type="AlphaFoldDB" id="A0A4C1TV78"/>